<feature type="compositionally biased region" description="Polar residues" evidence="1">
    <location>
        <begin position="10"/>
        <end position="21"/>
    </location>
</feature>
<keyword evidence="3" id="KW-1185">Reference proteome</keyword>
<gene>
    <name evidence="2" type="ORF">PG991_009283</name>
</gene>
<feature type="region of interest" description="Disordered" evidence="1">
    <location>
        <begin position="1"/>
        <end position="46"/>
    </location>
</feature>
<reference evidence="2 3" key="1">
    <citation type="submission" date="2023-01" db="EMBL/GenBank/DDBJ databases">
        <title>Analysis of 21 Apiospora genomes using comparative genomics revels a genus with tremendous synthesis potential of carbohydrate active enzymes and secondary metabolites.</title>
        <authorList>
            <person name="Sorensen T."/>
        </authorList>
    </citation>
    <scope>NUCLEOTIDE SEQUENCE [LARGE SCALE GENOMIC DNA]</scope>
    <source>
        <strain evidence="2 3">CBS 20057</strain>
    </source>
</reference>
<dbReference type="EMBL" id="JAQQWI010000013">
    <property type="protein sequence ID" value="KAK8013690.1"/>
    <property type="molecule type" value="Genomic_DNA"/>
</dbReference>
<comment type="caution">
    <text evidence="2">The sequence shown here is derived from an EMBL/GenBank/DDBJ whole genome shotgun (WGS) entry which is preliminary data.</text>
</comment>
<evidence type="ECO:0008006" key="4">
    <source>
        <dbReference type="Google" id="ProtNLM"/>
    </source>
</evidence>
<proteinExistence type="predicted"/>
<protein>
    <recommendedName>
        <fullName evidence="4">RNase H type-1 domain-containing protein</fullName>
    </recommendedName>
</protein>
<name>A0ABR1RK66_9PEZI</name>
<organism evidence="2 3">
    <name type="scientific">Apiospora marii</name>
    <dbReference type="NCBI Taxonomy" id="335849"/>
    <lineage>
        <taxon>Eukaryota</taxon>
        <taxon>Fungi</taxon>
        <taxon>Dikarya</taxon>
        <taxon>Ascomycota</taxon>
        <taxon>Pezizomycotina</taxon>
        <taxon>Sordariomycetes</taxon>
        <taxon>Xylariomycetidae</taxon>
        <taxon>Amphisphaeriales</taxon>
        <taxon>Apiosporaceae</taxon>
        <taxon>Apiospora</taxon>
    </lineage>
</organism>
<evidence type="ECO:0000256" key="1">
    <source>
        <dbReference type="SAM" id="MobiDB-lite"/>
    </source>
</evidence>
<evidence type="ECO:0000313" key="3">
    <source>
        <dbReference type="Proteomes" id="UP001396898"/>
    </source>
</evidence>
<dbReference type="Proteomes" id="UP001396898">
    <property type="component" value="Unassembled WGS sequence"/>
</dbReference>
<sequence>MDDAPRAEPATQQGQGLNQEPPTVKSPDSDPNSEHNTPRLPSSSQCRDPVLSVFIQLGVLRLGDSRGTISTFDRHNEYVVAEATRFSPLHPSSGGETRPVLGGKTFSREDSVCEHVLVPARDIPGTTKEKPPSSTPPAIPVFTILDLAEHSRYQDCCHVRDAPYHRFYTGVPILGQPLKVVTMSEQSQIVPEAISDLSIHGWLFRRSREHTRAAASLCSFAPHTRSTKCYSWKLSPGFRIADTELTCIQKALQIARSWNAPCYIFTDSQVRSGRRKELAIWPGK</sequence>
<accession>A0ABR1RK66</accession>
<evidence type="ECO:0000313" key="2">
    <source>
        <dbReference type="EMBL" id="KAK8013690.1"/>
    </source>
</evidence>